<dbReference type="PANTHER" id="PTHR43563">
    <property type="entry name" value="AMINE OXIDASE"/>
    <property type="match status" value="1"/>
</dbReference>
<feature type="region of interest" description="Disordered" evidence="2">
    <location>
        <begin position="317"/>
        <end position="338"/>
    </location>
</feature>
<sequence>MDKMLDVAIVGGGVCGLALAHSLQARRLDWALFEGRERLGGRVLTATGAQGQPLDLGPTWYWPDHQPSMARLVADLGLETVAQADDGQVLLLDQATEPPATVAVASATAQDGDATLPAPPGQGSLHGGARRLAGGMGALVAALARPLPLTRLHLGQTLLAVTDAGDHVRLSLRLGGQEHTVRARRVVLALPPRVAQAGLRFEPALPAAVDEALQAQPTWMATAAKAAVAYPDAFWRAEGHSGNAWVTHAQAVLAEVFDASGPAGAALAGFSALPAAQRPAFARSMPLLVESQMAMLFGEAARDGDLHWQDWAEEPFTCSPLDHASEGQAAHPGPGAATDTLQLPQWDGRLLFGGAETAQRGTGYLEGALGAAARLRHLLQQPLQAARPPEAANDAQLRLFGDWVAEQRGQAVQRYRQRLHQALSRQQDAQLTQRALVEALESLYADALQRLDTLPLRADAPADAGRAALTPQVLAPFQGLADALLVEAVHFNSSSCALSNFPFEHQPSREYLATIRRDLAAVWQAFALAANDRLLRKADAATGAA</sequence>
<gene>
    <name evidence="4" type="ORF">M0L44_11665</name>
</gene>
<dbReference type="Proteomes" id="UP001204851">
    <property type="component" value="Unassembled WGS sequence"/>
</dbReference>
<dbReference type="SUPFAM" id="SSF54373">
    <property type="entry name" value="FAD-linked reductases, C-terminal domain"/>
    <property type="match status" value="1"/>
</dbReference>
<dbReference type="InterPro" id="IPR050703">
    <property type="entry name" value="Flavin_MAO"/>
</dbReference>
<dbReference type="InterPro" id="IPR036188">
    <property type="entry name" value="FAD/NAD-bd_sf"/>
</dbReference>
<name>A0ABT1BMM4_9BURK</name>
<evidence type="ECO:0000313" key="4">
    <source>
        <dbReference type="EMBL" id="MCO5977368.1"/>
    </source>
</evidence>
<protein>
    <submittedName>
        <fullName evidence="4">FAD-dependent oxidoreductase</fullName>
    </submittedName>
</protein>
<reference evidence="4 5" key="1">
    <citation type="submission" date="2022-06" db="EMBL/GenBank/DDBJ databases">
        <title>Ideonella sp. NS12-5 Genome sequencing and assembly.</title>
        <authorList>
            <person name="Jung Y."/>
        </authorList>
    </citation>
    <scope>NUCLEOTIDE SEQUENCE [LARGE SCALE GENOMIC DNA]</scope>
    <source>
        <strain evidence="4 5">NS12-5</strain>
    </source>
</reference>
<comment type="similarity">
    <text evidence="1">Belongs to the flavin monoamine oxidase family.</text>
</comment>
<evidence type="ECO:0000313" key="5">
    <source>
        <dbReference type="Proteomes" id="UP001204851"/>
    </source>
</evidence>
<dbReference type="RefSeq" id="WP_252769880.1">
    <property type="nucleotide sequence ID" value="NZ_JAMXMC010000006.1"/>
</dbReference>
<dbReference type="Pfam" id="PF01593">
    <property type="entry name" value="Amino_oxidase"/>
    <property type="match status" value="2"/>
</dbReference>
<proteinExistence type="inferred from homology"/>
<dbReference type="InterPro" id="IPR002937">
    <property type="entry name" value="Amino_oxidase"/>
</dbReference>
<keyword evidence="5" id="KW-1185">Reference proteome</keyword>
<dbReference type="EMBL" id="JAMXMC010000006">
    <property type="protein sequence ID" value="MCO5977368.1"/>
    <property type="molecule type" value="Genomic_DNA"/>
</dbReference>
<comment type="caution">
    <text evidence="4">The sequence shown here is derived from an EMBL/GenBank/DDBJ whole genome shotgun (WGS) entry which is preliminary data.</text>
</comment>
<organism evidence="4 5">
    <name type="scientific">Ideonella oryzae</name>
    <dbReference type="NCBI Taxonomy" id="2937441"/>
    <lineage>
        <taxon>Bacteria</taxon>
        <taxon>Pseudomonadati</taxon>
        <taxon>Pseudomonadota</taxon>
        <taxon>Betaproteobacteria</taxon>
        <taxon>Burkholderiales</taxon>
        <taxon>Sphaerotilaceae</taxon>
        <taxon>Ideonella</taxon>
    </lineage>
</organism>
<evidence type="ECO:0000256" key="2">
    <source>
        <dbReference type="SAM" id="MobiDB-lite"/>
    </source>
</evidence>
<dbReference type="PANTHER" id="PTHR43563:SF1">
    <property type="entry name" value="AMINE OXIDASE [FLAVIN-CONTAINING] B"/>
    <property type="match status" value="1"/>
</dbReference>
<accession>A0ABT1BMM4</accession>
<feature type="domain" description="Amine oxidase" evidence="3">
    <location>
        <begin position="126"/>
        <end position="373"/>
    </location>
</feature>
<dbReference type="SUPFAM" id="SSF51905">
    <property type="entry name" value="FAD/NAD(P)-binding domain"/>
    <property type="match status" value="1"/>
</dbReference>
<feature type="domain" description="Amine oxidase" evidence="3">
    <location>
        <begin position="15"/>
        <end position="87"/>
    </location>
</feature>
<evidence type="ECO:0000259" key="3">
    <source>
        <dbReference type="Pfam" id="PF01593"/>
    </source>
</evidence>
<evidence type="ECO:0000256" key="1">
    <source>
        <dbReference type="ARBA" id="ARBA00005995"/>
    </source>
</evidence>
<dbReference type="Gene3D" id="3.50.50.60">
    <property type="entry name" value="FAD/NAD(P)-binding domain"/>
    <property type="match status" value="2"/>
</dbReference>